<comment type="caution">
    <text evidence="2">The sequence shown here is derived from an EMBL/GenBank/DDBJ whole genome shotgun (WGS) entry which is preliminary data.</text>
</comment>
<protein>
    <submittedName>
        <fullName evidence="2">Uncharacterized protein</fullName>
    </submittedName>
</protein>
<keyword evidence="3" id="KW-1185">Reference proteome</keyword>
<accession>A0A328VF62</accession>
<dbReference type="InterPro" id="IPR017853">
    <property type="entry name" value="GH"/>
</dbReference>
<sequence length="407" mass="43328">MKRSTLLIAVAIVLSSVVLTALAYRVALAGIVGGEATPTPVPLAQRPTPTPSPTPTFTPTPTPSPTPSPTRDPATILGVEGRTAAAAGGISWVRLGDHSCGAAGLQGSALKNAIASMHAAGFHVLLTLCQPSAGPPRLYDPNIIQDAASAGADAVQCGNEQMKLDAWTTYVTPERFARFYDLCAQAVQTYDPGAKVILGSVDPLVVPDDYSKLMVRVAYLNEMQTAMNTLVHPGGHWSWRTQTLGLIDSWHNGYPGDYVNNLYGLLAFWAQQFGIDLNSGKLGEHIWIVEGTGCFQGCGLNVYNPAEIAVAHILSLISDVRTAMSYRVPFFYFSGQDFIIDGQLWPIGVVDVGGHPKPLRQDLGMGARTLTLSCPQGTVQVQTQPALLGALYRGCQLPANYRSVLAS</sequence>
<dbReference type="SUPFAM" id="SSF51445">
    <property type="entry name" value="(Trans)glycosidases"/>
    <property type="match status" value="1"/>
</dbReference>
<evidence type="ECO:0000313" key="3">
    <source>
        <dbReference type="Proteomes" id="UP000248706"/>
    </source>
</evidence>
<proteinExistence type="predicted"/>
<dbReference type="OrthoDB" id="144230at2"/>
<feature type="compositionally biased region" description="Pro residues" evidence="1">
    <location>
        <begin position="48"/>
        <end position="70"/>
    </location>
</feature>
<dbReference type="Proteomes" id="UP000248706">
    <property type="component" value="Unassembled WGS sequence"/>
</dbReference>
<name>A0A328VF62_9CHLR</name>
<feature type="region of interest" description="Disordered" evidence="1">
    <location>
        <begin position="37"/>
        <end position="74"/>
    </location>
</feature>
<dbReference type="AlphaFoldDB" id="A0A328VF62"/>
<dbReference type="EMBL" id="MCIF01000002">
    <property type="protein sequence ID" value="RAQ96187.1"/>
    <property type="molecule type" value="Genomic_DNA"/>
</dbReference>
<evidence type="ECO:0000313" key="2">
    <source>
        <dbReference type="EMBL" id="RAQ96187.1"/>
    </source>
</evidence>
<gene>
    <name evidence="2" type="ORF">A4R35_11645</name>
</gene>
<evidence type="ECO:0000256" key="1">
    <source>
        <dbReference type="SAM" id="MobiDB-lite"/>
    </source>
</evidence>
<dbReference type="Gene3D" id="3.20.20.80">
    <property type="entry name" value="Glycosidases"/>
    <property type="match status" value="1"/>
</dbReference>
<dbReference type="RefSeq" id="WP_112429556.1">
    <property type="nucleotide sequence ID" value="NZ_MCIF01000002.1"/>
</dbReference>
<organism evidence="2 3">
    <name type="scientific">Thermogemmatispora tikiterensis</name>
    <dbReference type="NCBI Taxonomy" id="1825093"/>
    <lineage>
        <taxon>Bacteria</taxon>
        <taxon>Bacillati</taxon>
        <taxon>Chloroflexota</taxon>
        <taxon>Ktedonobacteria</taxon>
        <taxon>Thermogemmatisporales</taxon>
        <taxon>Thermogemmatisporaceae</taxon>
        <taxon>Thermogemmatispora</taxon>
    </lineage>
</organism>
<reference evidence="2 3" key="1">
    <citation type="submission" date="2016-08" db="EMBL/GenBank/DDBJ databases">
        <title>Analysis of Carbohydrate Active Enzymes in Thermogemmatispora T81 Reveals Carbohydrate Degradation Ability.</title>
        <authorList>
            <person name="Tomazini A."/>
            <person name="Lal S."/>
            <person name="Stott M."/>
            <person name="Henrissat B."/>
            <person name="Polikarpov I."/>
            <person name="Sparling R."/>
            <person name="Levin D.B."/>
        </authorList>
    </citation>
    <scope>NUCLEOTIDE SEQUENCE [LARGE SCALE GENOMIC DNA]</scope>
    <source>
        <strain evidence="2 3">T81</strain>
    </source>
</reference>